<organism evidence="7">
    <name type="scientific">Capitella teleta</name>
    <name type="common">Polychaete worm</name>
    <dbReference type="NCBI Taxonomy" id="283909"/>
    <lineage>
        <taxon>Eukaryota</taxon>
        <taxon>Metazoa</taxon>
        <taxon>Spiralia</taxon>
        <taxon>Lophotrochozoa</taxon>
        <taxon>Annelida</taxon>
        <taxon>Polychaeta</taxon>
        <taxon>Sedentaria</taxon>
        <taxon>Scolecida</taxon>
        <taxon>Capitellidae</taxon>
        <taxon>Capitella</taxon>
    </lineage>
</organism>
<feature type="transmembrane region" description="Helical" evidence="5">
    <location>
        <begin position="227"/>
        <end position="247"/>
    </location>
</feature>
<dbReference type="SUPFAM" id="SSF103473">
    <property type="entry name" value="MFS general substrate transporter"/>
    <property type="match status" value="1"/>
</dbReference>
<dbReference type="PANTHER" id="PTHR43528:SF7">
    <property type="entry name" value="MFS TRANSPORTER"/>
    <property type="match status" value="1"/>
</dbReference>
<reference evidence="9" key="1">
    <citation type="submission" date="2012-12" db="EMBL/GenBank/DDBJ databases">
        <authorList>
            <person name="Hellsten U."/>
            <person name="Grimwood J."/>
            <person name="Chapman J.A."/>
            <person name="Shapiro H."/>
            <person name="Aerts A."/>
            <person name="Otillar R.P."/>
            <person name="Terry A.Y."/>
            <person name="Boore J.L."/>
            <person name="Simakov O."/>
            <person name="Marletaz F."/>
            <person name="Cho S.-J."/>
            <person name="Edsinger-Gonzales E."/>
            <person name="Havlak P."/>
            <person name="Kuo D.-H."/>
            <person name="Larsson T."/>
            <person name="Lv J."/>
            <person name="Arendt D."/>
            <person name="Savage R."/>
            <person name="Osoegawa K."/>
            <person name="de Jong P."/>
            <person name="Lindberg D.R."/>
            <person name="Seaver E.C."/>
            <person name="Weisblat D.A."/>
            <person name="Putnam N.H."/>
            <person name="Grigoriev I.V."/>
            <person name="Rokhsar D.S."/>
        </authorList>
    </citation>
    <scope>NUCLEOTIDE SEQUENCE</scope>
    <source>
        <strain evidence="9">I ESC-2004</strain>
    </source>
</reference>
<protein>
    <recommendedName>
        <fullName evidence="6">Major facilitator superfamily (MFS) profile domain-containing protein</fullName>
    </recommendedName>
</protein>
<keyword evidence="4" id="KW-0769">Symport</keyword>
<feature type="transmembrane region" description="Helical" evidence="5">
    <location>
        <begin position="75"/>
        <end position="95"/>
    </location>
</feature>
<keyword evidence="9" id="KW-1185">Reference proteome</keyword>
<evidence type="ECO:0000313" key="9">
    <source>
        <dbReference type="Proteomes" id="UP000014760"/>
    </source>
</evidence>
<evidence type="ECO:0000256" key="5">
    <source>
        <dbReference type="SAM" id="Phobius"/>
    </source>
</evidence>
<dbReference type="PANTHER" id="PTHR43528">
    <property type="entry name" value="ALPHA-KETOGLUTARATE PERMEASE"/>
    <property type="match status" value="1"/>
</dbReference>
<dbReference type="AlphaFoldDB" id="R7THL3"/>
<dbReference type="HOGENOM" id="CLU_001265_39_0_1"/>
<dbReference type="STRING" id="283909.R7THL3"/>
<gene>
    <name evidence="7" type="ORF">CAPTEDRAFT_134678</name>
</gene>
<keyword evidence="5" id="KW-0472">Membrane</keyword>
<sequence>KLASSVSLGGMLEIYDFLIYGLMASYIAENFFPSEDHITSLLSTFATFAIGYLTRPLGGIVFGHFGDRYGRKKTFTFSIFLMALTTTLMGCLPGWNSIGAAAPITLIILRLLQGFSLGGEIPGAITYLSESTPERRGLVIGILFLAIMIGISFGTFVHGMLEMHLSAEDMKEWGWRVPFWIGGSLGIISYHIRKHFSESGLFEALDQTKAQASIPIVLLFKQHTRGVICGFMTIGLCGATVTIYSIYMPSYLSSLLGFPREAVAWHTTLAFLMLSPLCLIFGMLSDLINHKLILGVMAIVIATISWPAFQYFSSPSAELNKIMLICGLLAATASGALPPLLINFFPTEVRYTGIATCYNIGFAIFGGIAPFISTLLAKYSDNSSGPAIYLSLIAVISLIALFIPWPNVQLVTNDEAEELQSSK</sequence>
<keyword evidence="5" id="KW-1133">Transmembrane helix</keyword>
<dbReference type="GO" id="GO:0015293">
    <property type="term" value="F:symporter activity"/>
    <property type="evidence" value="ECO:0007669"/>
    <property type="project" value="UniProtKB-KW"/>
</dbReference>
<dbReference type="OrthoDB" id="10262656at2759"/>
<dbReference type="InterPro" id="IPR051084">
    <property type="entry name" value="H+-coupled_symporters"/>
</dbReference>
<dbReference type="EMBL" id="AMQN01030135">
    <property type="status" value="NOT_ANNOTATED_CDS"/>
    <property type="molecule type" value="Genomic_DNA"/>
</dbReference>
<keyword evidence="3" id="KW-1003">Cell membrane</keyword>
<dbReference type="GO" id="GO:0005886">
    <property type="term" value="C:plasma membrane"/>
    <property type="evidence" value="ECO:0007669"/>
    <property type="project" value="UniProtKB-SubCell"/>
</dbReference>
<dbReference type="InterPro" id="IPR020846">
    <property type="entry name" value="MFS_dom"/>
</dbReference>
<evidence type="ECO:0000313" key="7">
    <source>
        <dbReference type="EMBL" id="ELT92947.1"/>
    </source>
</evidence>
<reference evidence="7 9" key="2">
    <citation type="journal article" date="2013" name="Nature">
        <title>Insights into bilaterian evolution from three spiralian genomes.</title>
        <authorList>
            <person name="Simakov O."/>
            <person name="Marletaz F."/>
            <person name="Cho S.J."/>
            <person name="Edsinger-Gonzales E."/>
            <person name="Havlak P."/>
            <person name="Hellsten U."/>
            <person name="Kuo D.H."/>
            <person name="Larsson T."/>
            <person name="Lv J."/>
            <person name="Arendt D."/>
            <person name="Savage R."/>
            <person name="Osoegawa K."/>
            <person name="de Jong P."/>
            <person name="Grimwood J."/>
            <person name="Chapman J.A."/>
            <person name="Shapiro H."/>
            <person name="Aerts A."/>
            <person name="Otillar R.P."/>
            <person name="Terry A.Y."/>
            <person name="Boore J.L."/>
            <person name="Grigoriev I.V."/>
            <person name="Lindberg D.R."/>
            <person name="Seaver E.C."/>
            <person name="Weisblat D.A."/>
            <person name="Putnam N.H."/>
            <person name="Rokhsar D.S."/>
        </authorList>
    </citation>
    <scope>NUCLEOTIDE SEQUENCE</scope>
    <source>
        <strain evidence="7 9">I ESC-2004</strain>
    </source>
</reference>
<dbReference type="InterPro" id="IPR011701">
    <property type="entry name" value="MFS"/>
</dbReference>
<dbReference type="Gene3D" id="1.20.1250.20">
    <property type="entry name" value="MFS general substrate transporter like domains"/>
    <property type="match status" value="2"/>
</dbReference>
<feature type="transmembrane region" description="Helical" evidence="5">
    <location>
        <begin position="173"/>
        <end position="192"/>
    </location>
</feature>
<dbReference type="PROSITE" id="PS50850">
    <property type="entry name" value="MFS"/>
    <property type="match status" value="1"/>
</dbReference>
<accession>R7THL3</accession>
<feature type="transmembrane region" description="Helical" evidence="5">
    <location>
        <begin position="263"/>
        <end position="285"/>
    </location>
</feature>
<evidence type="ECO:0000256" key="3">
    <source>
        <dbReference type="ARBA" id="ARBA00022475"/>
    </source>
</evidence>
<feature type="domain" description="Major facilitator superfamily (MFS) profile" evidence="6">
    <location>
        <begin position="2"/>
        <end position="409"/>
    </location>
</feature>
<proteinExistence type="predicted"/>
<dbReference type="InterPro" id="IPR036259">
    <property type="entry name" value="MFS_trans_sf"/>
</dbReference>
<feature type="transmembrane region" description="Helical" evidence="5">
    <location>
        <begin position="388"/>
        <end position="405"/>
    </location>
</feature>
<feature type="transmembrane region" description="Helical" evidence="5">
    <location>
        <begin position="40"/>
        <end position="63"/>
    </location>
</feature>
<dbReference type="Proteomes" id="UP000014760">
    <property type="component" value="Unassembled WGS sequence"/>
</dbReference>
<feature type="transmembrane region" description="Helical" evidence="5">
    <location>
        <begin position="322"/>
        <end position="345"/>
    </location>
</feature>
<evidence type="ECO:0000256" key="1">
    <source>
        <dbReference type="ARBA" id="ARBA00004651"/>
    </source>
</evidence>
<feature type="transmembrane region" description="Helical" evidence="5">
    <location>
        <begin position="292"/>
        <end position="310"/>
    </location>
</feature>
<dbReference type="OMA" id="GYYVVFT"/>
<evidence type="ECO:0000313" key="8">
    <source>
        <dbReference type="EnsemblMetazoa" id="CapteP134678"/>
    </source>
</evidence>
<feature type="transmembrane region" description="Helical" evidence="5">
    <location>
        <begin position="101"/>
        <end position="125"/>
    </location>
</feature>
<dbReference type="EMBL" id="KB309934">
    <property type="protein sequence ID" value="ELT92947.1"/>
    <property type="molecule type" value="Genomic_DNA"/>
</dbReference>
<dbReference type="Pfam" id="PF07690">
    <property type="entry name" value="MFS_1"/>
    <property type="match status" value="1"/>
</dbReference>
<reference evidence="8" key="3">
    <citation type="submission" date="2015-06" db="UniProtKB">
        <authorList>
            <consortium name="EnsemblMetazoa"/>
        </authorList>
    </citation>
    <scope>IDENTIFICATION</scope>
</reference>
<feature type="transmembrane region" description="Helical" evidence="5">
    <location>
        <begin position="357"/>
        <end position="376"/>
    </location>
</feature>
<evidence type="ECO:0000259" key="6">
    <source>
        <dbReference type="PROSITE" id="PS50850"/>
    </source>
</evidence>
<feature type="transmembrane region" description="Helical" evidence="5">
    <location>
        <begin position="12"/>
        <end position="28"/>
    </location>
</feature>
<evidence type="ECO:0000256" key="4">
    <source>
        <dbReference type="ARBA" id="ARBA00022847"/>
    </source>
</evidence>
<name>R7THL3_CAPTE</name>
<keyword evidence="2" id="KW-0813">Transport</keyword>
<dbReference type="EnsemblMetazoa" id="CapteT134678">
    <property type="protein sequence ID" value="CapteP134678"/>
    <property type="gene ID" value="CapteG134678"/>
</dbReference>
<keyword evidence="5" id="KW-0812">Transmembrane</keyword>
<evidence type="ECO:0000256" key="2">
    <source>
        <dbReference type="ARBA" id="ARBA00022448"/>
    </source>
</evidence>
<comment type="subcellular location">
    <subcellularLocation>
        <location evidence="1">Cell membrane</location>
        <topology evidence="1">Multi-pass membrane protein</topology>
    </subcellularLocation>
</comment>
<feature type="non-terminal residue" evidence="7">
    <location>
        <position position="1"/>
    </location>
</feature>
<feature type="transmembrane region" description="Helical" evidence="5">
    <location>
        <begin position="137"/>
        <end position="161"/>
    </location>
</feature>